<reference evidence="1 2" key="1">
    <citation type="submission" date="2016-06" db="EMBL/GenBank/DDBJ databases">
        <authorList>
            <person name="Kjaerup R.B."/>
            <person name="Dalgaard T.S."/>
            <person name="Juul-Madsen H.R."/>
        </authorList>
    </citation>
    <scope>NUCLEOTIDE SEQUENCE [LARGE SCALE GENOMIC DNA]</scope>
</reference>
<dbReference type="Gene3D" id="1.25.40.10">
    <property type="entry name" value="Tetratricopeptide repeat domain"/>
    <property type="match status" value="1"/>
</dbReference>
<sequence length="411" mass="47861">MSSTLAAVQPEPSKFLTVPAEIRELIYREILHPDANRVYYEDEYTHYNYAPALVLFKLNRQIWHESRKIFRDLNVFVRVETPWPEAQDHVALKGHVPILISKDKARKFQDHSLEVGIDAPDHTNPDIETQCFILLLEDLHKFTRTWFYADLSHPGMNNYLRLNLTLRDPYTPDWEEGRIPKSLQRRLLLPFGEVRNLKDTVICGELKPYRAIVQELRDHQAEPHVSPESCLRESTRLKLAGNEALRAENYQAALKLYNESWLAMHIVIKGRQRHIHADAYFGKILTEEPFVQKHGQQQRLILRVQLVANTCLVYLKLKEYENCVFWGMRTINVVREAVGIDERTMISPEEEAVRGFPAADQMGKIYYRVALAWKELGDVSEARRLLKVARIYLPRDENVMREVAATALKLG</sequence>
<organism evidence="1 2">
    <name type="scientific">Zymoseptoria tritici (strain ST99CH_3D7)</name>
    <dbReference type="NCBI Taxonomy" id="1276538"/>
    <lineage>
        <taxon>Eukaryota</taxon>
        <taxon>Fungi</taxon>
        <taxon>Dikarya</taxon>
        <taxon>Ascomycota</taxon>
        <taxon>Pezizomycotina</taxon>
        <taxon>Dothideomycetes</taxon>
        <taxon>Dothideomycetidae</taxon>
        <taxon>Mycosphaerellales</taxon>
        <taxon>Mycosphaerellaceae</taxon>
        <taxon>Zymoseptoria</taxon>
    </lineage>
</organism>
<accession>A0A1X7RM48</accession>
<dbReference type="Proteomes" id="UP000215127">
    <property type="component" value="Chromosome 3"/>
</dbReference>
<dbReference type="STRING" id="1276538.A0A1X7RM48"/>
<name>A0A1X7RM48_ZYMT9</name>
<evidence type="ECO:0000313" key="2">
    <source>
        <dbReference type="Proteomes" id="UP000215127"/>
    </source>
</evidence>
<proteinExistence type="predicted"/>
<evidence type="ECO:0000313" key="1">
    <source>
        <dbReference type="EMBL" id="SMQ48492.1"/>
    </source>
</evidence>
<dbReference type="EMBL" id="LT853694">
    <property type="protein sequence ID" value="SMQ48492.1"/>
    <property type="molecule type" value="Genomic_DNA"/>
</dbReference>
<keyword evidence="2" id="KW-1185">Reference proteome</keyword>
<dbReference type="AlphaFoldDB" id="A0A1X7RM48"/>
<dbReference type="SUPFAM" id="SSF48452">
    <property type="entry name" value="TPR-like"/>
    <property type="match status" value="1"/>
</dbReference>
<gene>
    <name evidence="1" type="ORF">ZT3D7_G3641</name>
</gene>
<dbReference type="InterPro" id="IPR011990">
    <property type="entry name" value="TPR-like_helical_dom_sf"/>
</dbReference>
<protein>
    <submittedName>
        <fullName evidence="1">Uncharacterized protein</fullName>
    </submittedName>
</protein>